<dbReference type="Gene3D" id="3.60.20.10">
    <property type="entry name" value="Glutamine Phosphoribosylpyrophosphate, subunit 1, domain 1"/>
    <property type="match status" value="1"/>
</dbReference>
<evidence type="ECO:0000259" key="4">
    <source>
        <dbReference type="PROSITE" id="PS00388"/>
    </source>
</evidence>
<dbReference type="GO" id="GO:0043161">
    <property type="term" value="P:proteasome-mediated ubiquitin-dependent protein catabolic process"/>
    <property type="evidence" value="ECO:0007669"/>
    <property type="project" value="EnsemblFungi"/>
</dbReference>
<dbReference type="GO" id="GO:0034515">
    <property type="term" value="C:proteasome storage granule"/>
    <property type="evidence" value="ECO:0007669"/>
    <property type="project" value="EnsemblFungi"/>
</dbReference>
<dbReference type="OMA" id="EQGPHIY"/>
<evidence type="ECO:0000256" key="2">
    <source>
        <dbReference type="PROSITE-ProRule" id="PRU00808"/>
    </source>
</evidence>
<dbReference type="InterPro" id="IPR050115">
    <property type="entry name" value="Proteasome_alpha"/>
</dbReference>
<keyword evidence="3" id="KW-0963">Cytoplasm</keyword>
<dbReference type="GO" id="GO:0010499">
    <property type="term" value="P:proteasomal ubiquitin-independent protein catabolic process"/>
    <property type="evidence" value="ECO:0007669"/>
    <property type="project" value="EnsemblFungi"/>
</dbReference>
<dbReference type="Pfam" id="PF10584">
    <property type="entry name" value="Proteasome_A_N"/>
    <property type="match status" value="1"/>
</dbReference>
<dbReference type="GO" id="GO:0019773">
    <property type="term" value="C:proteasome core complex, alpha-subunit complex"/>
    <property type="evidence" value="ECO:0007669"/>
    <property type="project" value="UniProtKB-UniRule"/>
</dbReference>
<keyword evidence="1 2" id="KW-0647">Proteasome</keyword>
<keyword evidence="6" id="KW-1185">Reference proteome</keyword>
<organism evidence="5 6">
    <name type="scientific">Neolecta irregularis (strain DAH-3)</name>
    <dbReference type="NCBI Taxonomy" id="1198029"/>
    <lineage>
        <taxon>Eukaryota</taxon>
        <taxon>Fungi</taxon>
        <taxon>Dikarya</taxon>
        <taxon>Ascomycota</taxon>
        <taxon>Taphrinomycotina</taxon>
        <taxon>Neolectales</taxon>
        <taxon>Neolectaceae</taxon>
        <taxon>Neolecta</taxon>
    </lineage>
</organism>
<evidence type="ECO:0000256" key="1">
    <source>
        <dbReference type="ARBA" id="ARBA00022942"/>
    </source>
</evidence>
<gene>
    <name evidence="5" type="ORF">NEOLI_004240</name>
</gene>
<dbReference type="PANTHER" id="PTHR11599">
    <property type="entry name" value="PROTEASOME SUBUNIT ALPHA/BETA"/>
    <property type="match status" value="1"/>
</dbReference>
<dbReference type="Pfam" id="PF00227">
    <property type="entry name" value="Proteasome"/>
    <property type="match status" value="1"/>
</dbReference>
<comment type="subcellular location">
    <subcellularLocation>
        <location evidence="3">Cytoplasm</location>
    </subcellularLocation>
    <subcellularLocation>
        <location evidence="3">Nucleus</location>
    </subcellularLocation>
</comment>
<comment type="subunit">
    <text evidence="3">The 26S proteasome consists of a 20S proteasome core and two 19S regulatory subunits.</text>
</comment>
<dbReference type="PROSITE" id="PS51475">
    <property type="entry name" value="PROTEASOME_ALPHA_2"/>
    <property type="match status" value="1"/>
</dbReference>
<name>A0A1U7LK90_NEOID</name>
<dbReference type="SUPFAM" id="SSF56235">
    <property type="entry name" value="N-terminal nucleophile aminohydrolases (Ntn hydrolases)"/>
    <property type="match status" value="1"/>
</dbReference>
<sequence>MFRNQYDNDTTTWSPQGRLHQVEYALEAVKQGSAAVGLISKTHSVIVALKRNSEDLGSYQKKIIRIDDHLAIALAGLAPDARVLSNSMRTQSMSSKMIYDRPIPIIRIADTLAEKAQRRTQLYGQRPYGVGLLLIGCDVRSFVCDRRESLLDTRRLGRIYSSSNPQAKCLNTELLPLEQDPNLHEHIWKEMSIVLRTVCCALWILSELVASREELILHGLRALRDTLPQEKELTSANTTIGIVGVDEKFKLMDDEHVVEWLTTLGETMNRRKTAVAAQDVPAPEAMETD</sequence>
<feature type="domain" description="Proteasome alpha-type subunits" evidence="4">
    <location>
        <begin position="6"/>
        <end position="28"/>
    </location>
</feature>
<dbReference type="AlphaFoldDB" id="A0A1U7LK90"/>
<keyword evidence="3" id="KW-0539">Nucleus</keyword>
<accession>A0A1U7LK90</accession>
<evidence type="ECO:0000313" key="5">
    <source>
        <dbReference type="EMBL" id="OLL23075.1"/>
    </source>
</evidence>
<dbReference type="OrthoDB" id="431557at2759"/>
<reference evidence="5 6" key="1">
    <citation type="submission" date="2016-04" db="EMBL/GenBank/DDBJ databases">
        <title>Evolutionary innovation and constraint leading to complex multicellularity in the Ascomycota.</title>
        <authorList>
            <person name="Cisse O."/>
            <person name="Nguyen A."/>
            <person name="Hewitt D.A."/>
            <person name="Jedd G."/>
            <person name="Stajich J.E."/>
        </authorList>
    </citation>
    <scope>NUCLEOTIDE SEQUENCE [LARGE SCALE GENOMIC DNA]</scope>
    <source>
        <strain evidence="5 6">DAH-3</strain>
    </source>
</reference>
<evidence type="ECO:0000313" key="6">
    <source>
        <dbReference type="Proteomes" id="UP000186594"/>
    </source>
</evidence>
<dbReference type="STRING" id="1198029.A0A1U7LK90"/>
<dbReference type="InterPro" id="IPR001353">
    <property type="entry name" value="Proteasome_sua/b"/>
</dbReference>
<proteinExistence type="inferred from homology"/>
<protein>
    <recommendedName>
        <fullName evidence="3">Proteasome subunit alpha type</fullName>
    </recommendedName>
</protein>
<evidence type="ECO:0000256" key="3">
    <source>
        <dbReference type="RuleBase" id="RU000551"/>
    </source>
</evidence>
<dbReference type="SMART" id="SM00948">
    <property type="entry name" value="Proteasome_A_N"/>
    <property type="match status" value="1"/>
</dbReference>
<comment type="caution">
    <text evidence="5">The sequence shown here is derived from an EMBL/GenBank/DDBJ whole genome shotgun (WGS) entry which is preliminary data.</text>
</comment>
<dbReference type="Proteomes" id="UP000186594">
    <property type="component" value="Unassembled WGS sequence"/>
</dbReference>
<dbReference type="PROSITE" id="PS00388">
    <property type="entry name" value="PROTEASOME_ALPHA_1"/>
    <property type="match status" value="1"/>
</dbReference>
<dbReference type="EMBL" id="LXFE01002318">
    <property type="protein sequence ID" value="OLL23075.1"/>
    <property type="molecule type" value="Genomic_DNA"/>
</dbReference>
<dbReference type="GO" id="GO:0005634">
    <property type="term" value="C:nucleus"/>
    <property type="evidence" value="ECO:0007669"/>
    <property type="project" value="UniProtKB-SubCell"/>
</dbReference>
<dbReference type="InterPro" id="IPR029055">
    <property type="entry name" value="Ntn_hydrolases_N"/>
</dbReference>
<dbReference type="InterPro" id="IPR000426">
    <property type="entry name" value="Proteasome_asu_N"/>
</dbReference>
<comment type="similarity">
    <text evidence="2 3">Belongs to the peptidase T1A family.</text>
</comment>
<dbReference type="InterPro" id="IPR023332">
    <property type="entry name" value="Proteasome_alpha-type"/>
</dbReference>